<reference evidence="2" key="1">
    <citation type="submission" date="2017-02" db="EMBL/GenBank/DDBJ databases">
        <authorList>
            <person name="Regsiter A."/>
            <person name="William W."/>
        </authorList>
    </citation>
    <scope>NUCLEOTIDE SEQUENCE</scope>
    <source>
        <strain evidence="2">BdmA 4</strain>
    </source>
</reference>
<dbReference type="InterPro" id="IPR000182">
    <property type="entry name" value="GNAT_dom"/>
</dbReference>
<name>A0A3P3XMC8_9SPIR</name>
<dbReference type="GO" id="GO:0016747">
    <property type="term" value="F:acyltransferase activity, transferring groups other than amino-acyl groups"/>
    <property type="evidence" value="ECO:0007669"/>
    <property type="project" value="InterPro"/>
</dbReference>
<gene>
    <name evidence="2" type="ORF">SPIRO4BDMA_40009</name>
</gene>
<dbReference type="SUPFAM" id="SSF55729">
    <property type="entry name" value="Acyl-CoA N-acyltransferases (Nat)"/>
    <property type="match status" value="1"/>
</dbReference>
<protein>
    <recommendedName>
        <fullName evidence="1">N-acetyltransferase domain-containing protein</fullName>
    </recommendedName>
</protein>
<sequence>MARYLEGKRLYLRTFRKADVEELDELMDDWPTQVMTGSVYPNTEKELEEAIDRWQRTDSRIWFAVIDKETNKIIGETGFLRIFMPWRTTDITIEIWDKKYWGKGYGKEIAGLMFEYGFNYLNIHRMAIGVVEKNEQAMKIGASDFCVAGVQNSREYANLRSCRIESFTRSCLG</sequence>
<evidence type="ECO:0000259" key="1">
    <source>
        <dbReference type="PROSITE" id="PS51186"/>
    </source>
</evidence>
<dbReference type="Gene3D" id="3.40.630.30">
    <property type="match status" value="1"/>
</dbReference>
<feature type="domain" description="N-acetyltransferase" evidence="1">
    <location>
        <begin position="10"/>
        <end position="165"/>
    </location>
</feature>
<organism evidence="2">
    <name type="scientific">uncultured spirochete</name>
    <dbReference type="NCBI Taxonomy" id="156406"/>
    <lineage>
        <taxon>Bacteria</taxon>
        <taxon>Pseudomonadati</taxon>
        <taxon>Spirochaetota</taxon>
        <taxon>Spirochaetia</taxon>
        <taxon>Spirochaetales</taxon>
        <taxon>environmental samples</taxon>
    </lineage>
</organism>
<dbReference type="PROSITE" id="PS51186">
    <property type="entry name" value="GNAT"/>
    <property type="match status" value="1"/>
</dbReference>
<dbReference type="PANTHER" id="PTHR43415:SF3">
    <property type="entry name" value="GNAT-FAMILY ACETYLTRANSFERASE"/>
    <property type="match status" value="1"/>
</dbReference>
<dbReference type="EMBL" id="FWDO01000004">
    <property type="protein sequence ID" value="SLM17440.1"/>
    <property type="molecule type" value="Genomic_DNA"/>
</dbReference>
<dbReference type="PANTHER" id="PTHR43415">
    <property type="entry name" value="SPERMIDINE N(1)-ACETYLTRANSFERASE"/>
    <property type="match status" value="1"/>
</dbReference>
<evidence type="ECO:0000313" key="2">
    <source>
        <dbReference type="EMBL" id="SLM17440.1"/>
    </source>
</evidence>
<dbReference type="InterPro" id="IPR016181">
    <property type="entry name" value="Acyl_CoA_acyltransferase"/>
</dbReference>
<dbReference type="Pfam" id="PF13302">
    <property type="entry name" value="Acetyltransf_3"/>
    <property type="match status" value="1"/>
</dbReference>
<proteinExistence type="predicted"/>
<dbReference type="AlphaFoldDB" id="A0A3P3XMC8"/>
<accession>A0A3P3XMC8</accession>